<gene>
    <name evidence="1" type="ORF">NV36_10625</name>
</gene>
<comment type="caution">
    <text evidence="1">The sequence shown here is derived from an EMBL/GenBank/DDBJ whole genome shotgun (WGS) entry which is preliminary data.</text>
</comment>
<dbReference type="PATRIC" id="fig|1300343.5.peg.1007"/>
<evidence type="ECO:0000313" key="1">
    <source>
        <dbReference type="EMBL" id="KGO07241.1"/>
    </source>
</evidence>
<organism evidence="1 2">
    <name type="scientific">Dokdonia donghaensis DSW-1</name>
    <dbReference type="NCBI Taxonomy" id="1300343"/>
    <lineage>
        <taxon>Bacteria</taxon>
        <taxon>Pseudomonadati</taxon>
        <taxon>Bacteroidota</taxon>
        <taxon>Flavobacteriia</taxon>
        <taxon>Flavobacteriales</taxon>
        <taxon>Flavobacteriaceae</taxon>
        <taxon>Dokdonia</taxon>
    </lineage>
</organism>
<name>A0A0A2GY17_9FLAO</name>
<reference evidence="1 2" key="1">
    <citation type="submission" date="2014-10" db="EMBL/GenBank/DDBJ databases">
        <title>Draft genome sequence of the proteorhodopsin-containing marine bacterium Dokdonia donghaensis.</title>
        <authorList>
            <person name="Gomez-Consarnau L."/>
            <person name="Gonzalez J.M."/>
            <person name="Riedel T."/>
            <person name="Jaenicke S."/>
            <person name="Wagner-Doebler I."/>
            <person name="Fuhrman J.A."/>
        </authorList>
    </citation>
    <scope>NUCLEOTIDE SEQUENCE [LARGE SCALE GENOMIC DNA]</scope>
    <source>
        <strain evidence="1 2">DSW-1</strain>
    </source>
</reference>
<keyword evidence="2" id="KW-1185">Reference proteome</keyword>
<dbReference type="AlphaFoldDB" id="A0A0A2GY17"/>
<dbReference type="Gene3D" id="3.30.2130.10">
    <property type="entry name" value="VC0802-like"/>
    <property type="match status" value="1"/>
</dbReference>
<sequence>MNTISDCVAAIIAKQPYLEEALSQKIINYAALAENLNPLVSKMLKKPVKDGAILMALRRYASPTDTQKSLRLKEVLNGLGDITVRSKLIVFTFQNSGTLIQNHAQILSTIATNQQVFYTFTRGIHESTLISSASEEAHIRDHFKTENILNFQGNLSAISIRLPQGNTAVAGLYYQIFKRLAWEGISLQEVISTTNEFIILVEDELVDRAFSAIKKLQS</sequence>
<dbReference type="KEGG" id="ddo:I597_0998"/>
<evidence type="ECO:0000313" key="2">
    <source>
        <dbReference type="Proteomes" id="UP000030140"/>
    </source>
</evidence>
<protein>
    <recommendedName>
        <fullName evidence="3">Aspartate kinase</fullName>
    </recommendedName>
</protein>
<evidence type="ECO:0008006" key="3">
    <source>
        <dbReference type="Google" id="ProtNLM"/>
    </source>
</evidence>
<dbReference type="Proteomes" id="UP000030140">
    <property type="component" value="Unassembled WGS sequence"/>
</dbReference>
<dbReference type="EMBL" id="JSAQ01000001">
    <property type="protein sequence ID" value="KGO07241.1"/>
    <property type="molecule type" value="Genomic_DNA"/>
</dbReference>
<dbReference type="OrthoDB" id="368469at2"/>
<accession>A0A0A2GY17</accession>
<proteinExistence type="predicted"/>
<dbReference type="RefSeq" id="WP_035327077.1">
    <property type="nucleotide sequence ID" value="NZ_CP015125.1"/>
</dbReference>